<dbReference type="InterPro" id="IPR022665">
    <property type="entry name" value="MeAsp_NH4-lyase_N"/>
</dbReference>
<dbReference type="SUPFAM" id="SSF51604">
    <property type="entry name" value="Enolase C-terminal domain-like"/>
    <property type="match status" value="1"/>
</dbReference>
<comment type="caution">
    <text evidence="12">The sequence shown here is derived from an EMBL/GenBank/DDBJ whole genome shotgun (WGS) entry which is preliminary data.</text>
</comment>
<feature type="domain" description="Methylaspartate ammonia-lyase C-terminal" evidence="11">
    <location>
        <begin position="159"/>
        <end position="403"/>
    </location>
</feature>
<evidence type="ECO:0000256" key="1">
    <source>
        <dbReference type="ARBA" id="ARBA00000789"/>
    </source>
</evidence>
<dbReference type="SFLD" id="SFLDF00007">
    <property type="entry name" value="methylaspartate_ammonia-lyase"/>
    <property type="match status" value="1"/>
</dbReference>
<dbReference type="Pfam" id="PF07476">
    <property type="entry name" value="MAAL_C"/>
    <property type="match status" value="1"/>
</dbReference>
<dbReference type="EC" id="4.3.1.2" evidence="6"/>
<name>A0ABV5Y8R8_9ACTN</name>
<feature type="domain" description="Methylaspartate ammonia-lyase N-terminal" evidence="10">
    <location>
        <begin position="1"/>
        <end position="154"/>
    </location>
</feature>
<dbReference type="PANTHER" id="PTHR48073">
    <property type="entry name" value="O-SUCCINYLBENZOATE SYNTHASE-RELATED"/>
    <property type="match status" value="1"/>
</dbReference>
<proteinExistence type="inferred from homology"/>
<evidence type="ECO:0000256" key="7">
    <source>
        <dbReference type="ARBA" id="ARBA00022723"/>
    </source>
</evidence>
<dbReference type="PIRSF" id="PIRSF017107">
    <property type="entry name" value="MAL"/>
    <property type="match status" value="1"/>
</dbReference>
<dbReference type="EMBL" id="JBHLZP010000017">
    <property type="protein sequence ID" value="MFB9831419.1"/>
    <property type="molecule type" value="Genomic_DNA"/>
</dbReference>
<organism evidence="12 13">
    <name type="scientific">Actinoallomurus acaciae</name>
    <dbReference type="NCBI Taxonomy" id="502577"/>
    <lineage>
        <taxon>Bacteria</taxon>
        <taxon>Bacillati</taxon>
        <taxon>Actinomycetota</taxon>
        <taxon>Actinomycetes</taxon>
        <taxon>Streptosporangiales</taxon>
        <taxon>Thermomonosporaceae</taxon>
        <taxon>Actinoallomurus</taxon>
    </lineage>
</organism>
<keyword evidence="13" id="KW-1185">Reference proteome</keyword>
<gene>
    <name evidence="12" type="ORF">ACFFNX_04365</name>
</gene>
<evidence type="ECO:0000256" key="3">
    <source>
        <dbReference type="ARBA" id="ARBA00004675"/>
    </source>
</evidence>
<reference evidence="12 13" key="1">
    <citation type="submission" date="2024-09" db="EMBL/GenBank/DDBJ databases">
        <authorList>
            <person name="Sun Q."/>
            <person name="Mori K."/>
        </authorList>
    </citation>
    <scope>NUCLEOTIDE SEQUENCE [LARGE SCALE GENOMIC DNA]</scope>
    <source>
        <strain evidence="12 13">TBRC 0563</strain>
    </source>
</reference>
<dbReference type="PANTHER" id="PTHR48073:SF2">
    <property type="entry name" value="O-SUCCINYLBENZOATE SYNTHASE"/>
    <property type="match status" value="1"/>
</dbReference>
<dbReference type="RefSeq" id="WP_378195468.1">
    <property type="nucleotide sequence ID" value="NZ_JBHLZP010000017.1"/>
</dbReference>
<evidence type="ECO:0000256" key="8">
    <source>
        <dbReference type="ARBA" id="ARBA00022842"/>
    </source>
</evidence>
<comment type="pathway">
    <text evidence="3">Amino-acid degradation; L-glutamate degradation via mesaconate pathway; acetate and pyruvate from L-glutamate: step 2/4.</text>
</comment>
<dbReference type="Gene3D" id="3.20.20.120">
    <property type="entry name" value="Enolase-like C-terminal domain"/>
    <property type="match status" value="1"/>
</dbReference>
<dbReference type="InterPro" id="IPR036849">
    <property type="entry name" value="Enolase-like_C_sf"/>
</dbReference>
<accession>A0ABV5Y8R8</accession>
<keyword evidence="9 12" id="KW-0456">Lyase</keyword>
<dbReference type="GO" id="GO:0050096">
    <property type="term" value="F:methylaspartate ammonia-lyase activity"/>
    <property type="evidence" value="ECO:0007669"/>
    <property type="project" value="UniProtKB-EC"/>
</dbReference>
<dbReference type="Gene3D" id="3.30.390.10">
    <property type="entry name" value="Enolase-like, N-terminal domain"/>
    <property type="match status" value="1"/>
</dbReference>
<evidence type="ECO:0000313" key="12">
    <source>
        <dbReference type="EMBL" id="MFB9831419.1"/>
    </source>
</evidence>
<dbReference type="InterPro" id="IPR022662">
    <property type="entry name" value="MeAsp_NH4-lyase_C"/>
</dbReference>
<protein>
    <recommendedName>
        <fullName evidence="6">methylaspartate ammonia-lyase</fullName>
        <ecNumber evidence="6">4.3.1.2</ecNumber>
    </recommendedName>
</protein>
<dbReference type="Pfam" id="PF05034">
    <property type="entry name" value="MAAL_N"/>
    <property type="match status" value="1"/>
</dbReference>
<evidence type="ECO:0000256" key="2">
    <source>
        <dbReference type="ARBA" id="ARBA00001946"/>
    </source>
</evidence>
<dbReference type="SFLD" id="SFLDG00151">
    <property type="entry name" value="methylaspartate_ammonia-lyase"/>
    <property type="match status" value="1"/>
</dbReference>
<sequence>MNIDGILCVAGLGAFSTDDQEAIRHGATRDGHFYAGPPSTPGYRRIRQPSESIGILVSLDDGTVVSGAGVTVQYAGTAGREPVLDAADACARYGPVLHSAFKGVTADSFRESSERLRWLALPVSVEYGVSQALLAAAAHARRWTLAETVAAEYQTATAFQEVPIFAQCGENRHDGVDRMILRRVDELPHGLINNAHTLVGDDGALLKRYVRWVRNRILDQRDDGGYQPILHFDCYGTIGETFGHLDACARFLAELGEIAAPFTLRVEQPVHAGSREEQIRALSTLRELLRGHGSTVQLVADEWCNTLEDVRAFAAAEAADMLQVKLPDLGGLDASVQALLACKAVGLAAYCGGSCTETEGAAQTAANVAMGVAADLLLARPGMGVDEAIMVVRNEMHRTSALINARSSL</sequence>
<comment type="similarity">
    <text evidence="4">Belongs to the methylaspartate ammonia-lyase family.</text>
</comment>
<comment type="subunit">
    <text evidence="5">Homodimer.</text>
</comment>
<evidence type="ECO:0000256" key="5">
    <source>
        <dbReference type="ARBA" id="ARBA00011738"/>
    </source>
</evidence>
<evidence type="ECO:0000256" key="4">
    <source>
        <dbReference type="ARBA" id="ARBA00009954"/>
    </source>
</evidence>
<evidence type="ECO:0000313" key="13">
    <source>
        <dbReference type="Proteomes" id="UP001589627"/>
    </source>
</evidence>
<evidence type="ECO:0000259" key="10">
    <source>
        <dbReference type="Pfam" id="PF05034"/>
    </source>
</evidence>
<keyword evidence="7" id="KW-0479">Metal-binding</keyword>
<dbReference type="Proteomes" id="UP001589627">
    <property type="component" value="Unassembled WGS sequence"/>
</dbReference>
<dbReference type="SUPFAM" id="SSF54826">
    <property type="entry name" value="Enolase N-terminal domain-like"/>
    <property type="match status" value="1"/>
</dbReference>
<dbReference type="InterPro" id="IPR029017">
    <property type="entry name" value="Enolase-like_N"/>
</dbReference>
<evidence type="ECO:0000256" key="9">
    <source>
        <dbReference type="ARBA" id="ARBA00023239"/>
    </source>
</evidence>
<evidence type="ECO:0000259" key="11">
    <source>
        <dbReference type="Pfam" id="PF07476"/>
    </source>
</evidence>
<evidence type="ECO:0000256" key="6">
    <source>
        <dbReference type="ARBA" id="ARBA00012993"/>
    </source>
</evidence>
<dbReference type="SFLD" id="SFLDS00001">
    <property type="entry name" value="Enolase"/>
    <property type="match status" value="1"/>
</dbReference>
<keyword evidence="8" id="KW-0460">Magnesium</keyword>
<dbReference type="NCBIfam" id="TIGR01502">
    <property type="entry name" value="B_methylAsp_ase"/>
    <property type="match status" value="1"/>
</dbReference>
<comment type="catalytic activity">
    <reaction evidence="1">
        <text>(2S,3S)-3-methyl-L-aspartate = mesaconate + NH4(+)</text>
        <dbReference type="Rhea" id="RHEA:12829"/>
        <dbReference type="ChEBI" id="CHEBI:28938"/>
        <dbReference type="ChEBI" id="CHEBI:36986"/>
        <dbReference type="ChEBI" id="CHEBI:58724"/>
        <dbReference type="EC" id="4.3.1.2"/>
    </reaction>
</comment>
<dbReference type="InterPro" id="IPR006395">
    <property type="entry name" value="Me_Asp_am_lyase"/>
</dbReference>
<comment type="cofactor">
    <cofactor evidence="2">
        <name>Mg(2+)</name>
        <dbReference type="ChEBI" id="CHEBI:18420"/>
    </cofactor>
</comment>